<dbReference type="PROSITE" id="PS50217">
    <property type="entry name" value="BZIP"/>
    <property type="match status" value="1"/>
</dbReference>
<evidence type="ECO:0000256" key="2">
    <source>
        <dbReference type="SAM" id="MobiDB-lite"/>
    </source>
</evidence>
<dbReference type="EMBL" id="CAXITT010000083">
    <property type="protein sequence ID" value="CAL1531197.1"/>
    <property type="molecule type" value="Genomic_DNA"/>
</dbReference>
<protein>
    <recommendedName>
        <fullName evidence="3">BZIP domain-containing protein</fullName>
    </recommendedName>
</protein>
<keyword evidence="5" id="KW-1185">Reference proteome</keyword>
<sequence length="387" mass="42660">MDLGNFDYFDSFCVDFEVGNSNTLFDVDNLLEGNDVNLASYNLITETDLSLPGFTTTTSASISSEDIQSKEKSITSLLAKSPWHESDTSDSGMSETLSSLGSPQPKTPLTAIVEDCKCVGSLTGFLVDENNTAYNNEHVCSNGVRNGAMENGRFLNVLRSKKAPSPKTLNNVGESENEDLNSEDMNLDEDDLNRVHQQKKCSQNHGELKSCKELRVVHVQPPNGVTNDEIMKALDERSKKNAQQAKLNREKKKAYIKSLEIDIDVLKTQNEGLKSENTQMKNENTSLADEIKYLKSVLANASALSNLLANISNVTEVKLSSSMRKRKAETDHNYVHDELSSKQSRMSTTNIHERAGICLHVSGNQASLEFCAHCSSMAKTTFLATSK</sequence>
<feature type="compositionally biased region" description="Polar residues" evidence="2">
    <location>
        <begin position="89"/>
        <end position="104"/>
    </location>
</feature>
<dbReference type="Gene3D" id="1.20.5.170">
    <property type="match status" value="1"/>
</dbReference>
<evidence type="ECO:0000256" key="1">
    <source>
        <dbReference type="SAM" id="Coils"/>
    </source>
</evidence>
<evidence type="ECO:0000259" key="3">
    <source>
        <dbReference type="PROSITE" id="PS50217"/>
    </source>
</evidence>
<organism evidence="4 5">
    <name type="scientific">Lymnaea stagnalis</name>
    <name type="common">Great pond snail</name>
    <name type="synonym">Helix stagnalis</name>
    <dbReference type="NCBI Taxonomy" id="6523"/>
    <lineage>
        <taxon>Eukaryota</taxon>
        <taxon>Metazoa</taxon>
        <taxon>Spiralia</taxon>
        <taxon>Lophotrochozoa</taxon>
        <taxon>Mollusca</taxon>
        <taxon>Gastropoda</taxon>
        <taxon>Heterobranchia</taxon>
        <taxon>Euthyneura</taxon>
        <taxon>Panpulmonata</taxon>
        <taxon>Hygrophila</taxon>
        <taxon>Lymnaeoidea</taxon>
        <taxon>Lymnaeidae</taxon>
        <taxon>Lymnaea</taxon>
    </lineage>
</organism>
<comment type="caution">
    <text evidence="4">The sequence shown here is derived from an EMBL/GenBank/DDBJ whole genome shotgun (WGS) entry which is preliminary data.</text>
</comment>
<dbReference type="SUPFAM" id="SSF57959">
    <property type="entry name" value="Leucine zipper domain"/>
    <property type="match status" value="1"/>
</dbReference>
<feature type="domain" description="BZIP" evidence="3">
    <location>
        <begin position="236"/>
        <end position="294"/>
    </location>
</feature>
<proteinExistence type="predicted"/>
<keyword evidence="1" id="KW-0175">Coiled coil</keyword>
<dbReference type="InterPro" id="IPR004827">
    <property type="entry name" value="bZIP"/>
</dbReference>
<dbReference type="InterPro" id="IPR046347">
    <property type="entry name" value="bZIP_sf"/>
</dbReference>
<dbReference type="Proteomes" id="UP001497497">
    <property type="component" value="Unassembled WGS sequence"/>
</dbReference>
<name>A0AAV2HCT1_LYMST</name>
<reference evidence="4 5" key="1">
    <citation type="submission" date="2024-04" db="EMBL/GenBank/DDBJ databases">
        <authorList>
            <consortium name="Genoscope - CEA"/>
            <person name="William W."/>
        </authorList>
    </citation>
    <scope>NUCLEOTIDE SEQUENCE [LARGE SCALE GENOMIC DNA]</scope>
</reference>
<gene>
    <name evidence="4" type="ORF">GSLYS_00005292001</name>
</gene>
<evidence type="ECO:0000313" key="5">
    <source>
        <dbReference type="Proteomes" id="UP001497497"/>
    </source>
</evidence>
<dbReference type="Pfam" id="PF00170">
    <property type="entry name" value="bZIP_1"/>
    <property type="match status" value="1"/>
</dbReference>
<dbReference type="GO" id="GO:0003700">
    <property type="term" value="F:DNA-binding transcription factor activity"/>
    <property type="evidence" value="ECO:0007669"/>
    <property type="project" value="InterPro"/>
</dbReference>
<feature type="region of interest" description="Disordered" evidence="2">
    <location>
        <begin position="78"/>
        <end position="106"/>
    </location>
</feature>
<feature type="coiled-coil region" evidence="1">
    <location>
        <begin position="230"/>
        <end position="290"/>
    </location>
</feature>
<evidence type="ECO:0000313" key="4">
    <source>
        <dbReference type="EMBL" id="CAL1531197.1"/>
    </source>
</evidence>
<dbReference type="AlphaFoldDB" id="A0AAV2HCT1"/>
<accession>A0AAV2HCT1</accession>